<evidence type="ECO:0000313" key="3">
    <source>
        <dbReference type="Proteomes" id="UP001642409"/>
    </source>
</evidence>
<evidence type="ECO:0000313" key="1">
    <source>
        <dbReference type="EMBL" id="CAI9956995.1"/>
    </source>
</evidence>
<proteinExistence type="predicted"/>
<organism evidence="1">
    <name type="scientific">Hexamita inflata</name>
    <dbReference type="NCBI Taxonomy" id="28002"/>
    <lineage>
        <taxon>Eukaryota</taxon>
        <taxon>Metamonada</taxon>
        <taxon>Diplomonadida</taxon>
        <taxon>Hexamitidae</taxon>
        <taxon>Hexamitinae</taxon>
        <taxon>Hexamita</taxon>
    </lineage>
</organism>
<dbReference type="AlphaFoldDB" id="A0AA86UGA4"/>
<evidence type="ECO:0000313" key="2">
    <source>
        <dbReference type="EMBL" id="CAL6093294.1"/>
    </source>
</evidence>
<name>A0AA86UGA4_9EUKA</name>
<dbReference type="EMBL" id="CATOUU010000881">
    <property type="protein sequence ID" value="CAI9956995.1"/>
    <property type="molecule type" value="Genomic_DNA"/>
</dbReference>
<reference evidence="1" key="1">
    <citation type="submission" date="2023-06" db="EMBL/GenBank/DDBJ databases">
        <authorList>
            <person name="Kurt Z."/>
        </authorList>
    </citation>
    <scope>NUCLEOTIDE SEQUENCE</scope>
</reference>
<protein>
    <submittedName>
        <fullName evidence="2">Hypothetical_protein</fullName>
    </submittedName>
</protein>
<sequence>MQQNQAEQVKPCRTKCRWNQNLKAQWHAHVFSSIIRCIASPIAQRDRQQSNLEVNISSASAEIQSGQHPRFQVVAALTRLLRTFQLDEFSTGEGKSVSALEYFRVQIAYLGRLTDLDPICALRNTKFAKHKFWRRWLCQFGLSRPLYVISRSTSASQHSTVVTTAFHALSAVKFQANWFHALFFQYSWWRKWEITGLDHLCARLVGILASTYTRDTNSSPCNTIIA</sequence>
<dbReference type="EMBL" id="CAXDID020000457">
    <property type="protein sequence ID" value="CAL6093294.1"/>
    <property type="molecule type" value="Genomic_DNA"/>
</dbReference>
<accession>A0AA86UGA4</accession>
<keyword evidence="3" id="KW-1185">Reference proteome</keyword>
<reference evidence="2 3" key="2">
    <citation type="submission" date="2024-07" db="EMBL/GenBank/DDBJ databases">
        <authorList>
            <person name="Akdeniz Z."/>
        </authorList>
    </citation>
    <scope>NUCLEOTIDE SEQUENCE [LARGE SCALE GENOMIC DNA]</scope>
</reference>
<dbReference type="Proteomes" id="UP001642409">
    <property type="component" value="Unassembled WGS sequence"/>
</dbReference>
<comment type="caution">
    <text evidence="1">The sequence shown here is derived from an EMBL/GenBank/DDBJ whole genome shotgun (WGS) entry which is preliminary data.</text>
</comment>
<gene>
    <name evidence="1" type="ORF">HINF_LOCUS44640</name>
    <name evidence="2" type="ORF">HINF_LOCUS66916</name>
</gene>